<dbReference type="AlphaFoldDB" id="A0A9J6H107"/>
<reference evidence="1 2" key="1">
    <citation type="journal article" date="2020" name="Cell">
        <title>Large-Scale Comparative Analyses of Tick Genomes Elucidate Their Genetic Diversity and Vector Capacities.</title>
        <authorList>
            <consortium name="Tick Genome and Microbiome Consortium (TIGMIC)"/>
            <person name="Jia N."/>
            <person name="Wang J."/>
            <person name="Shi W."/>
            <person name="Du L."/>
            <person name="Sun Y."/>
            <person name="Zhan W."/>
            <person name="Jiang J.F."/>
            <person name="Wang Q."/>
            <person name="Zhang B."/>
            <person name="Ji P."/>
            <person name="Bell-Sakyi L."/>
            <person name="Cui X.M."/>
            <person name="Yuan T.T."/>
            <person name="Jiang B.G."/>
            <person name="Yang W.F."/>
            <person name="Lam T.T."/>
            <person name="Chang Q.C."/>
            <person name="Ding S.J."/>
            <person name="Wang X.J."/>
            <person name="Zhu J.G."/>
            <person name="Ruan X.D."/>
            <person name="Zhao L."/>
            <person name="Wei J.T."/>
            <person name="Ye R.Z."/>
            <person name="Que T.C."/>
            <person name="Du C.H."/>
            <person name="Zhou Y.H."/>
            <person name="Cheng J.X."/>
            <person name="Dai P.F."/>
            <person name="Guo W.B."/>
            <person name="Han X.H."/>
            <person name="Huang E.J."/>
            <person name="Li L.F."/>
            <person name="Wei W."/>
            <person name="Gao Y.C."/>
            <person name="Liu J.Z."/>
            <person name="Shao H.Z."/>
            <person name="Wang X."/>
            <person name="Wang C.C."/>
            <person name="Yang T.C."/>
            <person name="Huo Q.B."/>
            <person name="Li W."/>
            <person name="Chen H.Y."/>
            <person name="Chen S.E."/>
            <person name="Zhou L.G."/>
            <person name="Ni X.B."/>
            <person name="Tian J.H."/>
            <person name="Sheng Y."/>
            <person name="Liu T."/>
            <person name="Pan Y.S."/>
            <person name="Xia L.Y."/>
            <person name="Li J."/>
            <person name="Zhao F."/>
            <person name="Cao W.C."/>
        </authorList>
    </citation>
    <scope>NUCLEOTIDE SEQUENCE [LARGE SCALE GENOMIC DNA]</scope>
    <source>
        <strain evidence="1">HaeL-2018</strain>
    </source>
</reference>
<organism evidence="1 2">
    <name type="scientific">Haemaphysalis longicornis</name>
    <name type="common">Bush tick</name>
    <dbReference type="NCBI Taxonomy" id="44386"/>
    <lineage>
        <taxon>Eukaryota</taxon>
        <taxon>Metazoa</taxon>
        <taxon>Ecdysozoa</taxon>
        <taxon>Arthropoda</taxon>
        <taxon>Chelicerata</taxon>
        <taxon>Arachnida</taxon>
        <taxon>Acari</taxon>
        <taxon>Parasitiformes</taxon>
        <taxon>Ixodida</taxon>
        <taxon>Ixodoidea</taxon>
        <taxon>Ixodidae</taxon>
        <taxon>Haemaphysalinae</taxon>
        <taxon>Haemaphysalis</taxon>
    </lineage>
</organism>
<evidence type="ECO:0000313" key="2">
    <source>
        <dbReference type="Proteomes" id="UP000821853"/>
    </source>
</evidence>
<dbReference type="EMBL" id="JABSTR010002266">
    <property type="protein sequence ID" value="KAH9384383.1"/>
    <property type="molecule type" value="Genomic_DNA"/>
</dbReference>
<accession>A0A9J6H107</accession>
<protein>
    <submittedName>
        <fullName evidence="1">Uncharacterized protein</fullName>
    </submittedName>
</protein>
<name>A0A9J6H107_HAELO</name>
<dbReference type="Proteomes" id="UP000821853">
    <property type="component" value="Unassembled WGS sequence"/>
</dbReference>
<dbReference type="OrthoDB" id="420518at2759"/>
<keyword evidence="2" id="KW-1185">Reference proteome</keyword>
<sequence length="181" mass="20586">MLFLRNSAELFSEFQTVFQKEEPLVHIVHSECIELVKKLQSRFMRHEAYCNLSGSELKQLDVGSPEGLKQVLEIGSDTEKAWDPQEKKSFRTSAQAFYISTARHLIKRLPLDNKLLYHLRFLDPRCSLPVEETVQSIKYVAASVPHMIKGEQVTSLVDQWHCLHSQPISAGARLPAPSIDG</sequence>
<gene>
    <name evidence="1" type="ORF">HPB48_026390</name>
</gene>
<proteinExistence type="predicted"/>
<comment type="caution">
    <text evidence="1">The sequence shown here is derived from an EMBL/GenBank/DDBJ whole genome shotgun (WGS) entry which is preliminary data.</text>
</comment>
<evidence type="ECO:0000313" key="1">
    <source>
        <dbReference type="EMBL" id="KAH9384383.1"/>
    </source>
</evidence>
<dbReference type="VEuPathDB" id="VectorBase:HLOH_056729"/>